<evidence type="ECO:0008006" key="5">
    <source>
        <dbReference type="Google" id="ProtNLM"/>
    </source>
</evidence>
<evidence type="ECO:0000313" key="4">
    <source>
        <dbReference type="Proteomes" id="UP000316426"/>
    </source>
</evidence>
<feature type="signal peptide" evidence="2">
    <location>
        <begin position="1"/>
        <end position="26"/>
    </location>
</feature>
<proteinExistence type="predicted"/>
<sequence precursor="true">MYDRRIAAVGLFVAMASVPTFVGATAADAQSIIREVLGIDVDRLLAKKAEPANEDQEEDENPQINALIQQYRPAYKGKLDASLHTLRELCHPSREQQEKLLEAGDAALDAALRVHAKRMLKLNQQNGNIVVNVGRSRGSNPWTAVQIALNAAVRDHLSPEQSKLYLEDLREREKFRRRATARTLVSALDTQLNLNQEQREAIFAALLENWQDEWENSVRGLMYGATYLPNLPSKALTPHLNEKQMQLWSQSPHGNTIHFGDNEGFLGHGKLNIPPFVVQDDTESGDEAAEPVAEQPGEES</sequence>
<evidence type="ECO:0000313" key="3">
    <source>
        <dbReference type="EMBL" id="QDV75417.1"/>
    </source>
</evidence>
<keyword evidence="4" id="KW-1185">Reference proteome</keyword>
<evidence type="ECO:0000256" key="1">
    <source>
        <dbReference type="SAM" id="MobiDB-lite"/>
    </source>
</evidence>
<dbReference type="RefSeq" id="WP_145114672.1">
    <property type="nucleotide sequence ID" value="NZ_CP036349.1"/>
</dbReference>
<dbReference type="AlphaFoldDB" id="A0A518KC86"/>
<accession>A0A518KC86</accession>
<dbReference type="EMBL" id="CP036349">
    <property type="protein sequence ID" value="QDV75417.1"/>
    <property type="molecule type" value="Genomic_DNA"/>
</dbReference>
<gene>
    <name evidence="3" type="ORF">Spa11_36340</name>
</gene>
<feature type="region of interest" description="Disordered" evidence="1">
    <location>
        <begin position="277"/>
        <end position="300"/>
    </location>
</feature>
<dbReference type="KEGG" id="bmei:Spa11_36340"/>
<name>A0A518KC86_9BACT</name>
<feature type="compositionally biased region" description="Acidic residues" evidence="1">
    <location>
        <begin position="280"/>
        <end position="289"/>
    </location>
</feature>
<organism evidence="3 4">
    <name type="scientific">Botrimarina mediterranea</name>
    <dbReference type="NCBI Taxonomy" id="2528022"/>
    <lineage>
        <taxon>Bacteria</taxon>
        <taxon>Pseudomonadati</taxon>
        <taxon>Planctomycetota</taxon>
        <taxon>Planctomycetia</taxon>
        <taxon>Pirellulales</taxon>
        <taxon>Lacipirellulaceae</taxon>
        <taxon>Botrimarina</taxon>
    </lineage>
</organism>
<dbReference type="Proteomes" id="UP000316426">
    <property type="component" value="Chromosome"/>
</dbReference>
<reference evidence="3 4" key="1">
    <citation type="submission" date="2019-02" db="EMBL/GenBank/DDBJ databases">
        <title>Deep-cultivation of Planctomycetes and their phenomic and genomic characterization uncovers novel biology.</title>
        <authorList>
            <person name="Wiegand S."/>
            <person name="Jogler M."/>
            <person name="Boedeker C."/>
            <person name="Pinto D."/>
            <person name="Vollmers J."/>
            <person name="Rivas-Marin E."/>
            <person name="Kohn T."/>
            <person name="Peeters S.H."/>
            <person name="Heuer A."/>
            <person name="Rast P."/>
            <person name="Oberbeckmann S."/>
            <person name="Bunk B."/>
            <person name="Jeske O."/>
            <person name="Meyerdierks A."/>
            <person name="Storesund J.E."/>
            <person name="Kallscheuer N."/>
            <person name="Luecker S."/>
            <person name="Lage O.M."/>
            <person name="Pohl T."/>
            <person name="Merkel B.J."/>
            <person name="Hornburger P."/>
            <person name="Mueller R.-W."/>
            <person name="Bruemmer F."/>
            <person name="Labrenz M."/>
            <person name="Spormann A.M."/>
            <person name="Op den Camp H."/>
            <person name="Overmann J."/>
            <person name="Amann R."/>
            <person name="Jetten M.S.M."/>
            <person name="Mascher T."/>
            <person name="Medema M.H."/>
            <person name="Devos D.P."/>
            <person name="Kaster A.-K."/>
            <person name="Ovreas L."/>
            <person name="Rohde M."/>
            <person name="Galperin M.Y."/>
            <person name="Jogler C."/>
        </authorList>
    </citation>
    <scope>NUCLEOTIDE SEQUENCE [LARGE SCALE GENOMIC DNA]</scope>
    <source>
        <strain evidence="3 4">Spa11</strain>
    </source>
</reference>
<protein>
    <recommendedName>
        <fullName evidence="5">Secreted protein</fullName>
    </recommendedName>
</protein>
<keyword evidence="2" id="KW-0732">Signal</keyword>
<feature type="chain" id="PRO_5021830649" description="Secreted protein" evidence="2">
    <location>
        <begin position="27"/>
        <end position="300"/>
    </location>
</feature>
<evidence type="ECO:0000256" key="2">
    <source>
        <dbReference type="SAM" id="SignalP"/>
    </source>
</evidence>